<dbReference type="PANTHER" id="PTHR30193:SF37">
    <property type="entry name" value="INNER MEMBRANE ABC TRANSPORTER PERMEASE PROTEIN YCJO"/>
    <property type="match status" value="1"/>
</dbReference>
<evidence type="ECO:0000313" key="9">
    <source>
        <dbReference type="EMBL" id="RKN04266.1"/>
    </source>
</evidence>
<protein>
    <submittedName>
        <fullName evidence="9">Sugar ABC transporter permease</fullName>
    </submittedName>
</protein>
<dbReference type="Proteomes" id="UP000275024">
    <property type="component" value="Unassembled WGS sequence"/>
</dbReference>
<keyword evidence="11" id="KW-1185">Reference proteome</keyword>
<evidence type="ECO:0000256" key="3">
    <source>
        <dbReference type="ARBA" id="ARBA00022475"/>
    </source>
</evidence>
<dbReference type="InterPro" id="IPR051393">
    <property type="entry name" value="ABC_transporter_permease"/>
</dbReference>
<dbReference type="Proteomes" id="UP000268652">
    <property type="component" value="Unassembled WGS sequence"/>
</dbReference>
<feature type="transmembrane region" description="Helical" evidence="7">
    <location>
        <begin position="55"/>
        <end position="76"/>
    </location>
</feature>
<evidence type="ECO:0000256" key="2">
    <source>
        <dbReference type="ARBA" id="ARBA00022448"/>
    </source>
</evidence>
<gene>
    <name evidence="10" type="ORF">D7318_28750</name>
    <name evidence="9" type="ORF">D7319_28990</name>
</gene>
<comment type="subcellular location">
    <subcellularLocation>
        <location evidence="1 7">Cell membrane</location>
        <topology evidence="1 7">Multi-pass membrane protein</topology>
    </subcellularLocation>
</comment>
<dbReference type="InterPro" id="IPR035906">
    <property type="entry name" value="MetI-like_sf"/>
</dbReference>
<comment type="caution">
    <text evidence="9">The sequence shown here is derived from an EMBL/GenBank/DDBJ whole genome shotgun (WGS) entry which is preliminary data.</text>
</comment>
<feature type="transmembrane region" description="Helical" evidence="7">
    <location>
        <begin position="190"/>
        <end position="211"/>
    </location>
</feature>
<reference evidence="11 12" key="1">
    <citation type="submission" date="2018-09" db="EMBL/GenBank/DDBJ databases">
        <title>Streptomyces sp. nov. DS1-2, an endophytic actinomycete isolated from roots of Dendrobium scabrilingue.</title>
        <authorList>
            <person name="Kuncharoen N."/>
            <person name="Kudo T."/>
            <person name="Ohkuma M."/>
            <person name="Yuki M."/>
            <person name="Tanasupawat S."/>
        </authorList>
    </citation>
    <scope>NUCLEOTIDE SEQUENCE [LARGE SCALE GENOMIC DNA]</scope>
    <source>
        <strain evidence="9 12">AZ1-7</strain>
        <strain evidence="10 11">DS1-2</strain>
    </source>
</reference>
<evidence type="ECO:0000256" key="1">
    <source>
        <dbReference type="ARBA" id="ARBA00004651"/>
    </source>
</evidence>
<dbReference type="EMBL" id="RBDY01000037">
    <property type="protein sequence ID" value="RKN14784.1"/>
    <property type="molecule type" value="Genomic_DNA"/>
</dbReference>
<feature type="transmembrane region" description="Helical" evidence="7">
    <location>
        <begin position="88"/>
        <end position="109"/>
    </location>
</feature>
<evidence type="ECO:0000313" key="11">
    <source>
        <dbReference type="Proteomes" id="UP000268652"/>
    </source>
</evidence>
<dbReference type="GO" id="GO:0055085">
    <property type="term" value="P:transmembrane transport"/>
    <property type="evidence" value="ECO:0007669"/>
    <property type="project" value="InterPro"/>
</dbReference>
<evidence type="ECO:0000256" key="7">
    <source>
        <dbReference type="RuleBase" id="RU363032"/>
    </source>
</evidence>
<evidence type="ECO:0000256" key="5">
    <source>
        <dbReference type="ARBA" id="ARBA00022989"/>
    </source>
</evidence>
<keyword evidence="3" id="KW-1003">Cell membrane</keyword>
<evidence type="ECO:0000256" key="4">
    <source>
        <dbReference type="ARBA" id="ARBA00022692"/>
    </source>
</evidence>
<keyword evidence="6 7" id="KW-0472">Membrane</keyword>
<feature type="domain" description="ABC transmembrane type-1" evidence="8">
    <location>
        <begin position="51"/>
        <end position="263"/>
    </location>
</feature>
<dbReference type="OrthoDB" id="3810889at2"/>
<evidence type="ECO:0000256" key="6">
    <source>
        <dbReference type="ARBA" id="ARBA00023136"/>
    </source>
</evidence>
<evidence type="ECO:0000313" key="10">
    <source>
        <dbReference type="EMBL" id="RKN14784.1"/>
    </source>
</evidence>
<dbReference type="SUPFAM" id="SSF161098">
    <property type="entry name" value="MetI-like"/>
    <property type="match status" value="1"/>
</dbReference>
<dbReference type="Gene3D" id="1.10.3720.10">
    <property type="entry name" value="MetI-like"/>
    <property type="match status" value="1"/>
</dbReference>
<dbReference type="EMBL" id="RBDX01000038">
    <property type="protein sequence ID" value="RKN04266.1"/>
    <property type="molecule type" value="Genomic_DNA"/>
</dbReference>
<proteinExistence type="inferred from homology"/>
<keyword evidence="2 7" id="KW-0813">Transport</keyword>
<evidence type="ECO:0000259" key="8">
    <source>
        <dbReference type="PROSITE" id="PS50928"/>
    </source>
</evidence>
<dbReference type="Pfam" id="PF00528">
    <property type="entry name" value="BPD_transp_1"/>
    <property type="match status" value="1"/>
</dbReference>
<keyword evidence="4 7" id="KW-0812">Transmembrane</keyword>
<dbReference type="AlphaFoldDB" id="A0A3A9W9M8"/>
<evidence type="ECO:0000313" key="12">
    <source>
        <dbReference type="Proteomes" id="UP000275024"/>
    </source>
</evidence>
<accession>A0A3A9W9M8</accession>
<keyword evidence="5 7" id="KW-1133">Transmembrane helix</keyword>
<feature type="transmembrane region" description="Helical" evidence="7">
    <location>
        <begin position="7"/>
        <end position="27"/>
    </location>
</feature>
<sequence length="275" mass="30041">MVIGFGLFMVYPLIASIVVSLYDWPVFGERTFVGLDNYRSLLDASTFWTVLRNTLVFVLAYVPANIAISLGLAVWISPRIRGRGLYRALFFLPAVTPLVANAVVWQVIFSPGGFAASTWSSVTGGEAPNFLGSSTWAMAVVVMLSLWQGIGYNLLIFSAGLDALPEDVMEAATLDGAGTVRRFWSIVLPLLSPSLFFALVMTLISSFQVFAQPFVLTGGGPGDATETLVTYLYRTGFERFDMGMASAVAWVVFGLIMLVTALQFLGQRRWVHYGD</sequence>
<dbReference type="PANTHER" id="PTHR30193">
    <property type="entry name" value="ABC TRANSPORTER PERMEASE PROTEIN"/>
    <property type="match status" value="1"/>
</dbReference>
<dbReference type="InterPro" id="IPR000515">
    <property type="entry name" value="MetI-like"/>
</dbReference>
<feature type="transmembrane region" description="Helical" evidence="7">
    <location>
        <begin position="247"/>
        <end position="265"/>
    </location>
</feature>
<comment type="similarity">
    <text evidence="7">Belongs to the binding-protein-dependent transport system permease family.</text>
</comment>
<dbReference type="PROSITE" id="PS50928">
    <property type="entry name" value="ABC_TM1"/>
    <property type="match status" value="1"/>
</dbReference>
<dbReference type="CDD" id="cd06261">
    <property type="entry name" value="TM_PBP2"/>
    <property type="match status" value="1"/>
</dbReference>
<organism evidence="9 12">
    <name type="scientific">Streptomyces radicis</name>
    <dbReference type="NCBI Taxonomy" id="1750517"/>
    <lineage>
        <taxon>Bacteria</taxon>
        <taxon>Bacillati</taxon>
        <taxon>Actinomycetota</taxon>
        <taxon>Actinomycetes</taxon>
        <taxon>Kitasatosporales</taxon>
        <taxon>Streptomycetaceae</taxon>
        <taxon>Streptomyces</taxon>
    </lineage>
</organism>
<dbReference type="GO" id="GO:0005886">
    <property type="term" value="C:plasma membrane"/>
    <property type="evidence" value="ECO:0007669"/>
    <property type="project" value="UniProtKB-SubCell"/>
</dbReference>
<name>A0A3A9W9M8_9ACTN</name>